<accession>A0A438N4F5</accession>
<evidence type="ECO:0000256" key="1">
    <source>
        <dbReference type="SAM" id="MobiDB-lite"/>
    </source>
</evidence>
<sequence>MAGRMIAMQFYDAVLSVLTIAVCVPSVALTPRLLWLLGQWLVINHAARTIWILVSSFFLLKQIRQRHLSPVRECASFFLYRVMGQLSWRIVIQLSWSIVAQLHLGNTSHDEILAFVFSLIPSGLSSLLHNFTVVKHWKPALWTTWLGFAALPMFLKDNNIPGYHAVIIIYLNIIPWLLSLSLSCGRGYIHTGRKNRPPVGKREQQTNVGVIDNATKDSQLDDRTRTTASALAPSPPAAFSYKDLGDLAPEGKEIRMLTILQSDSGSTSEPLKCRIRKVATDKAQGYTALSYEWGSEKATACMEIDGKMKAIRPNLHNALCVMRDHGHGDIWVDAICIDQETVSEVNSHMAIIKKIYQGADQVAVWLGPAADMSDWIMDELERGTQVVDIAPIHRRPGSAEDTAVTKFLTRTYWQRVWIVQEVAVGMRVQLYCGMKQTAWRNLRCFRDEWSSSTDERMAYPFARTVYEIRQHRRISSQRPKNTLEILDLTRAFKATNDEDKVLGLLGLAEDWESYKTPPDCLQEPRSLCLSMTKGVVEKDETLDIILLGRTYGPQIPFQRGNENAPDQRQLPSWCPDFVHFAPTVSEQRLISYLAGQPMHIFGRRSADATGSSLTRKISFTTDGDYDVLNVQGVEIGSITALGVSASLPSEPDHKYRATLEQDDSWNDTELYNALGQTLLMYDKDYDVHARDPTFLLWIMDERRGFLETLLSGMGTSATDEARIQEWLNANADMVIHGKTFCTRATSLSSKIAGTSNWFKHAVGAAISLAQGKPSNLSIRARGHIVAAIKSAIDEDLRLMTLSQGGRIGWAPPNAILSDKVFLLEGCHFPVVLRHRINQRDKVMPGYRVVGHAYVHGVMHNEVWSKMGVEDLQPLSLY</sequence>
<proteinExistence type="predicted"/>
<evidence type="ECO:0000313" key="4">
    <source>
        <dbReference type="EMBL" id="RVX70633.1"/>
    </source>
</evidence>
<feature type="domain" description="Heterokaryon incompatibility" evidence="3">
    <location>
        <begin position="286"/>
        <end position="421"/>
    </location>
</feature>
<dbReference type="AlphaFoldDB" id="A0A438N4F5"/>
<dbReference type="InterPro" id="IPR052895">
    <property type="entry name" value="HetReg/Transcr_Mod"/>
</dbReference>
<keyword evidence="2" id="KW-0812">Transmembrane</keyword>
<feature type="transmembrane region" description="Helical" evidence="2">
    <location>
        <begin position="112"/>
        <end position="132"/>
    </location>
</feature>
<dbReference type="PANTHER" id="PTHR24148">
    <property type="entry name" value="ANKYRIN REPEAT DOMAIN-CONTAINING PROTEIN 39 HOMOLOG-RELATED"/>
    <property type="match status" value="1"/>
</dbReference>
<comment type="caution">
    <text evidence="4">The sequence shown here is derived from an EMBL/GenBank/DDBJ whole genome shotgun (WGS) entry which is preliminary data.</text>
</comment>
<keyword evidence="2" id="KW-0472">Membrane</keyword>
<dbReference type="EMBL" id="NAJM01000022">
    <property type="protein sequence ID" value="RVX70633.1"/>
    <property type="molecule type" value="Genomic_DNA"/>
</dbReference>
<feature type="compositionally biased region" description="Basic and acidic residues" evidence="1">
    <location>
        <begin position="214"/>
        <end position="225"/>
    </location>
</feature>
<evidence type="ECO:0000256" key="2">
    <source>
        <dbReference type="SAM" id="Phobius"/>
    </source>
</evidence>
<dbReference type="Proteomes" id="UP000288859">
    <property type="component" value="Unassembled WGS sequence"/>
</dbReference>
<dbReference type="OrthoDB" id="4161734at2759"/>
<organism evidence="4 5">
    <name type="scientific">Exophiala mesophila</name>
    <name type="common">Black yeast-like fungus</name>
    <dbReference type="NCBI Taxonomy" id="212818"/>
    <lineage>
        <taxon>Eukaryota</taxon>
        <taxon>Fungi</taxon>
        <taxon>Dikarya</taxon>
        <taxon>Ascomycota</taxon>
        <taxon>Pezizomycotina</taxon>
        <taxon>Eurotiomycetes</taxon>
        <taxon>Chaetothyriomycetidae</taxon>
        <taxon>Chaetothyriales</taxon>
        <taxon>Herpotrichiellaceae</taxon>
        <taxon>Exophiala</taxon>
    </lineage>
</organism>
<name>A0A438N4F5_EXOME</name>
<protein>
    <recommendedName>
        <fullName evidence="3">Heterokaryon incompatibility domain-containing protein</fullName>
    </recommendedName>
</protein>
<evidence type="ECO:0000313" key="5">
    <source>
        <dbReference type="Proteomes" id="UP000288859"/>
    </source>
</evidence>
<dbReference type="PANTHER" id="PTHR24148:SF73">
    <property type="entry name" value="HET DOMAIN PROTEIN (AFU_ORTHOLOGUE AFUA_8G01020)"/>
    <property type="match status" value="1"/>
</dbReference>
<evidence type="ECO:0000259" key="3">
    <source>
        <dbReference type="Pfam" id="PF06985"/>
    </source>
</evidence>
<feature type="region of interest" description="Disordered" evidence="1">
    <location>
        <begin position="213"/>
        <end position="234"/>
    </location>
</feature>
<gene>
    <name evidence="4" type="ORF">B0A52_05285</name>
</gene>
<reference evidence="4 5" key="1">
    <citation type="submission" date="2017-03" db="EMBL/GenBank/DDBJ databases">
        <title>Genomes of endolithic fungi from Antarctica.</title>
        <authorList>
            <person name="Coleine C."/>
            <person name="Masonjones S."/>
            <person name="Stajich J.E."/>
        </authorList>
    </citation>
    <scope>NUCLEOTIDE SEQUENCE [LARGE SCALE GENOMIC DNA]</scope>
    <source>
        <strain evidence="4 5">CCFEE 6314</strain>
    </source>
</reference>
<keyword evidence="2" id="KW-1133">Transmembrane helix</keyword>
<dbReference type="Pfam" id="PF06985">
    <property type="entry name" value="HET"/>
    <property type="match status" value="1"/>
</dbReference>
<feature type="transmembrane region" description="Helical" evidence="2">
    <location>
        <begin position="167"/>
        <end position="189"/>
    </location>
</feature>
<dbReference type="InterPro" id="IPR010730">
    <property type="entry name" value="HET"/>
</dbReference>
<dbReference type="VEuPathDB" id="FungiDB:PV10_09022"/>